<dbReference type="EMBL" id="AP014927">
    <property type="protein sequence ID" value="BAS04898.1"/>
    <property type="molecule type" value="Genomic_DNA"/>
</dbReference>
<evidence type="ECO:0000313" key="1">
    <source>
        <dbReference type="EMBL" id="BAS04898.1"/>
    </source>
</evidence>
<accession>A0A0K2QQS2</accession>
<sequence>MDNIAGGMVLTNSDMLQEAINSFKEEMVVMMNERAAYAGEYIHLCSESTDVGLVHRQQRMIKLKELLKASNSSLENLEMYIKAASVLVKWMHGNFKGAHLPQLQVLVPHVVQTILSGVGQNGSEMNRHEAVYASVRIWADLYDVAQTLMIQA</sequence>
<dbReference type="Proteomes" id="UP000202583">
    <property type="component" value="Segment"/>
</dbReference>
<protein>
    <submittedName>
        <fullName evidence="1">Uncharacterized protein</fullName>
    </submittedName>
</protein>
<dbReference type="GeneID" id="26634567"/>
<proteinExistence type="predicted"/>
<organism evidence="1 2">
    <name type="scientific">Ralstonia phage RSF1</name>
    <dbReference type="NCBI Taxonomy" id="1689679"/>
    <lineage>
        <taxon>Viruses</taxon>
        <taxon>Duplodnaviria</taxon>
        <taxon>Heunggongvirae</taxon>
        <taxon>Uroviricota</taxon>
        <taxon>Caudoviricetes</taxon>
        <taxon>Chimalliviridae</taxon>
        <taxon>Chiangmaivirus</taxon>
        <taxon>Chiangmaivirus RSF1</taxon>
    </lineage>
</organism>
<dbReference type="KEGG" id="vg:26634567"/>
<keyword evidence="2" id="KW-1185">Reference proteome</keyword>
<dbReference type="RefSeq" id="YP_009207910.1">
    <property type="nucleotide sequence ID" value="NC_028899.1"/>
</dbReference>
<reference evidence="1 2" key="1">
    <citation type="submission" date="2015-07" db="EMBL/GenBank/DDBJ databases">
        <title>Two Asian jumbo phage RSL2 and RSF1 infecting the phytopathogen Ralstonia solanacearum share common features related to the phi-KZ-like phages.</title>
        <authorList>
            <person name="Kawasaki T."/>
            <person name="Fujie M."/>
            <person name="Chatchawankanphanich O."/>
            <person name="Ogata H."/>
            <person name="Yamada T."/>
        </authorList>
    </citation>
    <scope>NUCLEOTIDE SEQUENCE [LARGE SCALE GENOMIC DNA]</scope>
    <source>
        <strain evidence="1 2">RSF1</strain>
    </source>
</reference>
<name>A0A0K2QQS2_9CAUD</name>
<evidence type="ECO:0000313" key="2">
    <source>
        <dbReference type="Proteomes" id="UP000202583"/>
    </source>
</evidence>